<organism evidence="4 5">
    <name type="scientific">Miscanthus lutarioriparius</name>
    <dbReference type="NCBI Taxonomy" id="422564"/>
    <lineage>
        <taxon>Eukaryota</taxon>
        <taxon>Viridiplantae</taxon>
        <taxon>Streptophyta</taxon>
        <taxon>Embryophyta</taxon>
        <taxon>Tracheophyta</taxon>
        <taxon>Spermatophyta</taxon>
        <taxon>Magnoliopsida</taxon>
        <taxon>Liliopsida</taxon>
        <taxon>Poales</taxon>
        <taxon>Poaceae</taxon>
        <taxon>PACMAD clade</taxon>
        <taxon>Panicoideae</taxon>
        <taxon>Andropogonodae</taxon>
        <taxon>Andropogoneae</taxon>
        <taxon>Saccharinae</taxon>
        <taxon>Miscanthus</taxon>
    </lineage>
</organism>
<protein>
    <recommendedName>
        <fullName evidence="3">PLAT domain-containing protein</fullName>
    </recommendedName>
</protein>
<sequence>MAVNALSFAVLLSFVILVRVHDLRGTGSIWKAGTDAVISLALGAADGAGFTILDLPRWGGLMGAGYDYYERGNVDIFSARAPCLPSPPCRMNLTSDGYGPHHGWYCKSVEVTATGRHATCTKAGFGVEQWLASDAPPYQLYAERSVCTKSDAAE</sequence>
<accession>A0A811QXV6</accession>
<feature type="chain" id="PRO_5033007427" description="PLAT domain-containing protein" evidence="2">
    <location>
        <begin position="21"/>
        <end position="154"/>
    </location>
</feature>
<feature type="signal peptide" evidence="2">
    <location>
        <begin position="1"/>
        <end position="20"/>
    </location>
</feature>
<name>A0A811QXV6_9POAL</name>
<dbReference type="PROSITE" id="PS50095">
    <property type="entry name" value="PLAT"/>
    <property type="match status" value="1"/>
</dbReference>
<evidence type="ECO:0000313" key="4">
    <source>
        <dbReference type="EMBL" id="CAD6263494.1"/>
    </source>
</evidence>
<proteinExistence type="predicted"/>
<dbReference type="Proteomes" id="UP000604825">
    <property type="component" value="Unassembled WGS sequence"/>
</dbReference>
<dbReference type="PANTHER" id="PTHR31718:SF59">
    <property type="entry name" value="PLAT DOMAIN-CONTAINING PROTEIN"/>
    <property type="match status" value="1"/>
</dbReference>
<gene>
    <name evidence="4" type="ORF">NCGR_LOCUS46799</name>
</gene>
<evidence type="ECO:0000256" key="2">
    <source>
        <dbReference type="SAM" id="SignalP"/>
    </source>
</evidence>
<dbReference type="Gene3D" id="2.60.60.20">
    <property type="entry name" value="PLAT/LH2 domain"/>
    <property type="match status" value="1"/>
</dbReference>
<feature type="domain" description="PLAT" evidence="3">
    <location>
        <begin position="12"/>
        <end position="145"/>
    </location>
</feature>
<evidence type="ECO:0000256" key="1">
    <source>
        <dbReference type="PROSITE-ProRule" id="PRU00152"/>
    </source>
</evidence>
<dbReference type="Pfam" id="PF01477">
    <property type="entry name" value="PLAT"/>
    <property type="match status" value="1"/>
</dbReference>
<reference evidence="4" key="1">
    <citation type="submission" date="2020-10" db="EMBL/GenBank/DDBJ databases">
        <authorList>
            <person name="Han B."/>
            <person name="Lu T."/>
            <person name="Zhao Q."/>
            <person name="Huang X."/>
            <person name="Zhao Y."/>
        </authorList>
    </citation>
    <scope>NUCLEOTIDE SEQUENCE</scope>
</reference>
<dbReference type="InterPro" id="IPR001024">
    <property type="entry name" value="PLAT/LH2_dom"/>
</dbReference>
<comment type="caution">
    <text evidence="1">Lacks conserved residue(s) required for the propagation of feature annotation.</text>
</comment>
<dbReference type="EMBL" id="CAJGYO010000012">
    <property type="protein sequence ID" value="CAD6263494.1"/>
    <property type="molecule type" value="Genomic_DNA"/>
</dbReference>
<evidence type="ECO:0000313" key="5">
    <source>
        <dbReference type="Proteomes" id="UP000604825"/>
    </source>
</evidence>
<keyword evidence="5" id="KW-1185">Reference proteome</keyword>
<dbReference type="SUPFAM" id="SSF49723">
    <property type="entry name" value="Lipase/lipooxygenase domain (PLAT/LH2 domain)"/>
    <property type="match status" value="1"/>
</dbReference>
<dbReference type="InterPro" id="IPR036392">
    <property type="entry name" value="PLAT/LH2_dom_sf"/>
</dbReference>
<dbReference type="PANTHER" id="PTHR31718">
    <property type="entry name" value="PLAT DOMAIN-CONTAINING PROTEIN"/>
    <property type="match status" value="1"/>
</dbReference>
<dbReference type="AlphaFoldDB" id="A0A811QXV6"/>
<keyword evidence="2" id="KW-0732">Signal</keyword>
<evidence type="ECO:0000259" key="3">
    <source>
        <dbReference type="PROSITE" id="PS50095"/>
    </source>
</evidence>
<comment type="caution">
    <text evidence="4">The sequence shown here is derived from an EMBL/GenBank/DDBJ whole genome shotgun (WGS) entry which is preliminary data.</text>
</comment>
<dbReference type="OrthoDB" id="5322100at2759"/>